<evidence type="ECO:0000313" key="10">
    <source>
        <dbReference type="Proteomes" id="UP000500801"/>
    </source>
</evidence>
<evidence type="ECO:0000256" key="3">
    <source>
        <dbReference type="ARBA" id="ARBA00022692"/>
    </source>
</evidence>
<name>A0AAE6YW74_9GAMM</name>
<dbReference type="Proteomes" id="UP000824976">
    <property type="component" value="Chromosome"/>
</dbReference>
<feature type="transmembrane region" description="Helical" evidence="6">
    <location>
        <begin position="147"/>
        <end position="165"/>
    </location>
</feature>
<dbReference type="SUPFAM" id="SSF53649">
    <property type="entry name" value="Alkaline phosphatase-like"/>
    <property type="match status" value="1"/>
</dbReference>
<dbReference type="CDD" id="cd16015">
    <property type="entry name" value="LTA_synthase"/>
    <property type="match status" value="1"/>
</dbReference>
<evidence type="ECO:0000256" key="2">
    <source>
        <dbReference type="ARBA" id="ARBA00022475"/>
    </source>
</evidence>
<dbReference type="Pfam" id="PF00884">
    <property type="entry name" value="Sulfatase"/>
    <property type="match status" value="1"/>
</dbReference>
<dbReference type="InterPro" id="IPR017850">
    <property type="entry name" value="Alkaline_phosphatase_core_sf"/>
</dbReference>
<evidence type="ECO:0000256" key="4">
    <source>
        <dbReference type="ARBA" id="ARBA00022989"/>
    </source>
</evidence>
<sequence>MDNYQQHARTLLKTLWCQILLLSLLLSGARLTMFTVFADTQQLHHYDAAVRLMWLTGLRYDLRAVSILLAPLLVIGLAMSVHRTGWRWVQRIAPWYLGVCAFLVSIIAIINYFYYQTYHTYIDIFAFGLIDDGPSAVMTTIWQDYPIVRSLLLVALFVWLSNRLGRKVLFSQTQQTGFAQIRRSARQPRLLPNPVFVVYLLISLLVFFAMIRGSLSTFPLRRNDSQISSVTILNKLTPNGLMASAWAMGDRDDDIHFEPVTRAAGEQLRTQSGLATLESRTPANPWLAQHRPNVVMALMESMGSNMLVYDHLPDNDMLGALRPQFASDFVFRRFVSEGNGTAPSFAALFFQSPIQNLSHSSAQYKSLDDTPYATYKKAGYKVIFITSGSRMWRNFGNYLPRLGVDEIYDQSSLMERYPESRAMLTDWGVPDEFAFRLAQRLLTEAHQPLFISILTVTNHPPYKVPASYHPQPVHAGPEMMAHAEVSQQEQESIAATYQYATNALGEFIAAVKSSPVGESTLIAATGDHQMRRLKAQYPHEQFLDRAVPFYLYVPKTILANTAWRFDPSRPGSHKDIFPTLYAYSLADTPYYALGGRNMLAEQDDTSRAFGYNQVLWIDEQGVIPVGSTGRYSWDAANPMLTQTTAHPISTEQQQRIAAFPALLHWQINAREQGFTEK</sequence>
<evidence type="ECO:0000313" key="11">
    <source>
        <dbReference type="Proteomes" id="UP000824976"/>
    </source>
</evidence>
<dbReference type="InterPro" id="IPR050448">
    <property type="entry name" value="OpgB/LTA_synthase_biosynth"/>
</dbReference>
<dbReference type="EMBL" id="CP033622">
    <property type="protein sequence ID" value="QIZ49604.1"/>
    <property type="molecule type" value="Genomic_DNA"/>
</dbReference>
<evidence type="ECO:0000256" key="5">
    <source>
        <dbReference type="ARBA" id="ARBA00023136"/>
    </source>
</evidence>
<comment type="subcellular location">
    <subcellularLocation>
        <location evidence="1">Cell membrane</location>
        <topology evidence="1">Multi-pass membrane protein</topology>
    </subcellularLocation>
</comment>
<dbReference type="Proteomes" id="UP000500801">
    <property type="component" value="Chromosome"/>
</dbReference>
<keyword evidence="11" id="KW-1185">Reference proteome</keyword>
<feature type="transmembrane region" description="Helical" evidence="6">
    <location>
        <begin position="93"/>
        <end position="115"/>
    </location>
</feature>
<feature type="transmembrane region" description="Helical" evidence="6">
    <location>
        <begin position="190"/>
        <end position="211"/>
    </location>
</feature>
<dbReference type="PANTHER" id="PTHR47371">
    <property type="entry name" value="LIPOTEICHOIC ACID SYNTHASE"/>
    <property type="match status" value="1"/>
</dbReference>
<keyword evidence="3 6" id="KW-0812">Transmembrane</keyword>
<gene>
    <name evidence="8" type="ORF">DWG24_01810</name>
    <name evidence="9" type="ORF">FGI21_16230</name>
</gene>
<dbReference type="Gene3D" id="3.40.720.10">
    <property type="entry name" value="Alkaline Phosphatase, subunit A"/>
    <property type="match status" value="1"/>
</dbReference>
<keyword evidence="5 6" id="KW-0472">Membrane</keyword>
<accession>A0AAE6YW74</accession>
<dbReference type="EMBL" id="CP040817">
    <property type="protein sequence ID" value="QYM93296.1"/>
    <property type="molecule type" value="Genomic_DNA"/>
</dbReference>
<evidence type="ECO:0000313" key="9">
    <source>
        <dbReference type="EMBL" id="QYM93296.1"/>
    </source>
</evidence>
<reference evidence="8 10" key="1">
    <citation type="submission" date="2018-11" db="EMBL/GenBank/DDBJ databases">
        <title>Complete genome sequence of Dickeya zeae strain CE1 infecting Canna edulis Ker-Gawl. in China.</title>
        <authorList>
            <person name="Zhang J."/>
            <person name="Lin B."/>
            <person name="Shen H."/>
            <person name="Jiang S."/>
            <person name="Pu X."/>
            <person name="Sun D."/>
        </authorList>
    </citation>
    <scope>NUCLEOTIDE SEQUENCE [LARGE SCALE GENOMIC DNA]</scope>
    <source>
        <strain evidence="8 10">CE1</strain>
    </source>
</reference>
<evidence type="ECO:0000256" key="1">
    <source>
        <dbReference type="ARBA" id="ARBA00004651"/>
    </source>
</evidence>
<feature type="transmembrane region" description="Helical" evidence="6">
    <location>
        <begin position="62"/>
        <end position="81"/>
    </location>
</feature>
<feature type="domain" description="Sulfatase N-terminal" evidence="7">
    <location>
        <begin position="292"/>
        <end position="581"/>
    </location>
</feature>
<evidence type="ECO:0000259" key="7">
    <source>
        <dbReference type="Pfam" id="PF00884"/>
    </source>
</evidence>
<organism evidence="8 10">
    <name type="scientific">Dickeya zeae</name>
    <dbReference type="NCBI Taxonomy" id="204042"/>
    <lineage>
        <taxon>Bacteria</taxon>
        <taxon>Pseudomonadati</taxon>
        <taxon>Pseudomonadota</taxon>
        <taxon>Gammaproteobacteria</taxon>
        <taxon>Enterobacterales</taxon>
        <taxon>Pectobacteriaceae</taxon>
        <taxon>Dickeya</taxon>
    </lineage>
</organism>
<reference evidence="9 11" key="2">
    <citation type="submission" date="2019-06" db="EMBL/GenBank/DDBJ databases">
        <title>Complete genome of Dickeya zeae PL65.</title>
        <authorList>
            <person name="Boluk G."/>
            <person name="Arif M."/>
        </authorList>
    </citation>
    <scope>NUCLEOTIDE SEQUENCE [LARGE SCALE GENOMIC DNA]</scope>
    <source>
        <strain evidence="9 11">PL65</strain>
    </source>
</reference>
<dbReference type="AlphaFoldDB" id="A0AAE6YW74"/>
<protein>
    <submittedName>
        <fullName evidence="8">LTA synthase family protein</fullName>
    </submittedName>
</protein>
<proteinExistence type="predicted"/>
<dbReference type="GO" id="GO:0005886">
    <property type="term" value="C:plasma membrane"/>
    <property type="evidence" value="ECO:0007669"/>
    <property type="project" value="UniProtKB-SubCell"/>
</dbReference>
<dbReference type="InterPro" id="IPR000917">
    <property type="entry name" value="Sulfatase_N"/>
</dbReference>
<evidence type="ECO:0000256" key="6">
    <source>
        <dbReference type="SAM" id="Phobius"/>
    </source>
</evidence>
<dbReference type="RefSeq" id="WP_168361304.1">
    <property type="nucleotide sequence ID" value="NZ_CP033622.1"/>
</dbReference>
<dbReference type="PANTHER" id="PTHR47371:SF3">
    <property type="entry name" value="PHOSPHOGLYCEROL TRANSFERASE I"/>
    <property type="match status" value="1"/>
</dbReference>
<keyword evidence="2" id="KW-1003">Cell membrane</keyword>
<keyword evidence="4 6" id="KW-1133">Transmembrane helix</keyword>
<evidence type="ECO:0000313" key="8">
    <source>
        <dbReference type="EMBL" id="QIZ49604.1"/>
    </source>
</evidence>